<reference evidence="4" key="1">
    <citation type="journal article" date="2020" name="Stud. Mycol.">
        <title>101 Dothideomycetes genomes: a test case for predicting lifestyles and emergence of pathogens.</title>
        <authorList>
            <person name="Haridas S."/>
            <person name="Albert R."/>
            <person name="Binder M."/>
            <person name="Bloem J."/>
            <person name="Labutti K."/>
            <person name="Salamov A."/>
            <person name="Andreopoulos B."/>
            <person name="Baker S."/>
            <person name="Barry K."/>
            <person name="Bills G."/>
            <person name="Bluhm B."/>
            <person name="Cannon C."/>
            <person name="Castanera R."/>
            <person name="Culley D."/>
            <person name="Daum C."/>
            <person name="Ezra D."/>
            <person name="Gonzalez J."/>
            <person name="Henrissat B."/>
            <person name="Kuo A."/>
            <person name="Liang C."/>
            <person name="Lipzen A."/>
            <person name="Lutzoni F."/>
            <person name="Magnuson J."/>
            <person name="Mondo S."/>
            <person name="Nolan M."/>
            <person name="Ohm R."/>
            <person name="Pangilinan J."/>
            <person name="Park H.-J."/>
            <person name="Ramirez L."/>
            <person name="Alfaro M."/>
            <person name="Sun H."/>
            <person name="Tritt A."/>
            <person name="Yoshinaga Y."/>
            <person name="Zwiers L.-H."/>
            <person name="Turgeon B."/>
            <person name="Goodwin S."/>
            <person name="Spatafora J."/>
            <person name="Crous P."/>
            <person name="Grigoriev I."/>
        </authorList>
    </citation>
    <scope>NUCLEOTIDE SEQUENCE</scope>
    <source>
        <strain evidence="4">CBS 119687</strain>
    </source>
</reference>
<evidence type="ECO:0000256" key="2">
    <source>
        <dbReference type="SAM" id="Phobius"/>
    </source>
</evidence>
<name>A0A6A6AE07_9PLEO</name>
<feature type="transmembrane region" description="Helical" evidence="2">
    <location>
        <begin position="156"/>
        <end position="175"/>
    </location>
</feature>
<keyword evidence="2" id="KW-0472">Membrane</keyword>
<keyword evidence="2" id="KW-1133">Transmembrane helix</keyword>
<dbReference type="RefSeq" id="XP_033523553.1">
    <property type="nucleotide sequence ID" value="XM_033668275.1"/>
</dbReference>
<evidence type="ECO:0000256" key="3">
    <source>
        <dbReference type="SAM" id="SignalP"/>
    </source>
</evidence>
<feature type="chain" id="PRO_5025569304" evidence="3">
    <location>
        <begin position="20"/>
        <end position="176"/>
    </location>
</feature>
<keyword evidence="2" id="KW-0812">Transmembrane</keyword>
<gene>
    <name evidence="4" type="ORF">P153DRAFT_367426</name>
</gene>
<feature type="signal peptide" evidence="3">
    <location>
        <begin position="1"/>
        <end position="19"/>
    </location>
</feature>
<proteinExistence type="predicted"/>
<keyword evidence="3" id="KW-0732">Signal</keyword>
<organism evidence="4 5">
    <name type="scientific">Dothidotthia symphoricarpi CBS 119687</name>
    <dbReference type="NCBI Taxonomy" id="1392245"/>
    <lineage>
        <taxon>Eukaryota</taxon>
        <taxon>Fungi</taxon>
        <taxon>Dikarya</taxon>
        <taxon>Ascomycota</taxon>
        <taxon>Pezizomycotina</taxon>
        <taxon>Dothideomycetes</taxon>
        <taxon>Pleosporomycetidae</taxon>
        <taxon>Pleosporales</taxon>
        <taxon>Dothidotthiaceae</taxon>
        <taxon>Dothidotthia</taxon>
    </lineage>
</organism>
<feature type="compositionally biased region" description="Low complexity" evidence="1">
    <location>
        <begin position="115"/>
        <end position="146"/>
    </location>
</feature>
<protein>
    <submittedName>
        <fullName evidence="4">Uncharacterized protein</fullName>
    </submittedName>
</protein>
<evidence type="ECO:0000256" key="1">
    <source>
        <dbReference type="SAM" id="MobiDB-lite"/>
    </source>
</evidence>
<dbReference type="EMBL" id="ML977507">
    <property type="protein sequence ID" value="KAF2129164.1"/>
    <property type="molecule type" value="Genomic_DNA"/>
</dbReference>
<dbReference type="OrthoDB" id="3691291at2759"/>
<keyword evidence="5" id="KW-1185">Reference proteome</keyword>
<dbReference type="AlphaFoldDB" id="A0A6A6AE07"/>
<evidence type="ECO:0000313" key="5">
    <source>
        <dbReference type="Proteomes" id="UP000799771"/>
    </source>
</evidence>
<dbReference type="Proteomes" id="UP000799771">
    <property type="component" value="Unassembled WGS sequence"/>
</dbReference>
<evidence type="ECO:0000313" key="4">
    <source>
        <dbReference type="EMBL" id="KAF2129164.1"/>
    </source>
</evidence>
<sequence>MRTSTPASALLFLASAVVAQSSEGLFTIQTSIPCDCIMEPCTECSSHIIVPETSISGVLSIPGGETPISTGDLPAPTVSGVMSIPGGETPISTGDLTLSSSTAFFPTPTDSVSTTASGRPISSSGSSSGSSSTQSAPAQASTAAASPAIQREGTPYVLALAVSGFSLFLGAVWTLA</sequence>
<feature type="region of interest" description="Disordered" evidence="1">
    <location>
        <begin position="108"/>
        <end position="146"/>
    </location>
</feature>
<dbReference type="GeneID" id="54408707"/>
<accession>A0A6A6AE07</accession>